<evidence type="ECO:0000256" key="3">
    <source>
        <dbReference type="ARBA" id="ARBA00022448"/>
    </source>
</evidence>
<evidence type="ECO:0000256" key="7">
    <source>
        <dbReference type="ARBA" id="ARBA00023136"/>
    </source>
</evidence>
<feature type="transmembrane region" description="Helical" evidence="8">
    <location>
        <begin position="71"/>
        <end position="91"/>
    </location>
</feature>
<keyword evidence="4" id="KW-1003">Cell membrane</keyword>
<feature type="transmembrane region" description="Helical" evidence="8">
    <location>
        <begin position="7"/>
        <end position="26"/>
    </location>
</feature>
<dbReference type="Proteomes" id="UP001208690">
    <property type="component" value="Unassembled WGS sequence"/>
</dbReference>
<comment type="similarity">
    <text evidence="2">Belongs to the EamA transporter family.</text>
</comment>
<keyword evidence="5 8" id="KW-0812">Transmembrane</keyword>
<dbReference type="PANTHER" id="PTHR22911">
    <property type="entry name" value="ACYL-MALONYL CONDENSING ENZYME-RELATED"/>
    <property type="match status" value="1"/>
</dbReference>
<reference evidence="10 11" key="1">
    <citation type="submission" date="2022-04" db="EMBL/GenBank/DDBJ databases">
        <title>Roseobacter sp. WL0113 is a bacterium isolated from neritic sediment.</title>
        <authorList>
            <person name="Wang L."/>
            <person name="He W."/>
            <person name="Zhang D.-F."/>
        </authorList>
    </citation>
    <scope>NUCLEOTIDE SEQUENCE [LARGE SCALE GENOMIC DNA]</scope>
    <source>
        <strain evidence="10 11">WL0113</strain>
    </source>
</reference>
<dbReference type="SUPFAM" id="SSF103481">
    <property type="entry name" value="Multidrug resistance efflux transporter EmrE"/>
    <property type="match status" value="2"/>
</dbReference>
<dbReference type="PANTHER" id="PTHR22911:SF137">
    <property type="entry name" value="SOLUTE CARRIER FAMILY 35 MEMBER G2-RELATED"/>
    <property type="match status" value="1"/>
</dbReference>
<feature type="domain" description="EamA" evidence="9">
    <location>
        <begin position="8"/>
        <end position="143"/>
    </location>
</feature>
<feature type="transmembrane region" description="Helical" evidence="8">
    <location>
        <begin position="150"/>
        <end position="166"/>
    </location>
</feature>
<evidence type="ECO:0000313" key="11">
    <source>
        <dbReference type="Proteomes" id="UP001208690"/>
    </source>
</evidence>
<dbReference type="RefSeq" id="WP_263844906.1">
    <property type="nucleotide sequence ID" value="NZ_JALIEB010000009.1"/>
</dbReference>
<feature type="transmembrane region" description="Helical" evidence="8">
    <location>
        <begin position="103"/>
        <end position="120"/>
    </location>
</feature>
<evidence type="ECO:0000256" key="2">
    <source>
        <dbReference type="ARBA" id="ARBA00007362"/>
    </source>
</evidence>
<proteinExistence type="inferred from homology"/>
<dbReference type="InterPro" id="IPR004626">
    <property type="entry name" value="RarD"/>
</dbReference>
<feature type="transmembrane region" description="Helical" evidence="8">
    <location>
        <begin position="208"/>
        <end position="230"/>
    </location>
</feature>
<dbReference type="NCBIfam" id="TIGR00688">
    <property type="entry name" value="rarD"/>
    <property type="match status" value="1"/>
</dbReference>
<evidence type="ECO:0000256" key="6">
    <source>
        <dbReference type="ARBA" id="ARBA00022989"/>
    </source>
</evidence>
<sequence length="306" mass="32785">MQSEAARGVGAMVAACCIWGLSPLYYKLLAEVPAAEVLSHRMIWSLVFFGAVLAVQRRLREVIGAMNTGSALLRVVLASLMIGANWGLFIWSVQTGQTTQTSLGYYIYPLVAVVIGRIVFAERLSPVQWLAVALATLAVTLLTLGLGLLPWIALTLAGTFSIYGLLKKQMAAGPVVSVTAEVLLLVPLALMILLQSHHNGGTVLGGDWRIFALLVFSGPMTALPLILFSYAARRLAMTTVGLLQYLNPTLQFGCAVFVFAEPFGPWHVAAFALIWTALALYSGAALRQDRARRRAARAAAVSGTAV</sequence>
<feature type="transmembrane region" description="Helical" evidence="8">
    <location>
        <begin position="178"/>
        <end position="196"/>
    </location>
</feature>
<dbReference type="InterPro" id="IPR037185">
    <property type="entry name" value="EmrE-like"/>
</dbReference>
<comment type="subcellular location">
    <subcellularLocation>
        <location evidence="1">Cell membrane</location>
        <topology evidence="1">Multi-pass membrane protein</topology>
    </subcellularLocation>
</comment>
<dbReference type="EMBL" id="JALIEB010000009">
    <property type="protein sequence ID" value="MCV3272587.1"/>
    <property type="molecule type" value="Genomic_DNA"/>
</dbReference>
<name>A0ABT3BG74_9RHOB</name>
<feature type="transmembrane region" description="Helical" evidence="8">
    <location>
        <begin position="38"/>
        <end position="59"/>
    </location>
</feature>
<protein>
    <submittedName>
        <fullName evidence="10">EamA family transporter RarD</fullName>
    </submittedName>
</protein>
<evidence type="ECO:0000313" key="10">
    <source>
        <dbReference type="EMBL" id="MCV3272587.1"/>
    </source>
</evidence>
<evidence type="ECO:0000256" key="4">
    <source>
        <dbReference type="ARBA" id="ARBA00022475"/>
    </source>
</evidence>
<accession>A0ABT3BG74</accession>
<organism evidence="10 11">
    <name type="scientific">Roseobacter sinensis</name>
    <dbReference type="NCBI Taxonomy" id="2931391"/>
    <lineage>
        <taxon>Bacteria</taxon>
        <taxon>Pseudomonadati</taxon>
        <taxon>Pseudomonadota</taxon>
        <taxon>Alphaproteobacteria</taxon>
        <taxon>Rhodobacterales</taxon>
        <taxon>Roseobacteraceae</taxon>
        <taxon>Roseobacter</taxon>
    </lineage>
</organism>
<keyword evidence="11" id="KW-1185">Reference proteome</keyword>
<comment type="caution">
    <text evidence="10">The sequence shown here is derived from an EMBL/GenBank/DDBJ whole genome shotgun (WGS) entry which is preliminary data.</text>
</comment>
<keyword evidence="7 8" id="KW-0472">Membrane</keyword>
<evidence type="ECO:0000256" key="5">
    <source>
        <dbReference type="ARBA" id="ARBA00022692"/>
    </source>
</evidence>
<feature type="transmembrane region" description="Helical" evidence="8">
    <location>
        <begin position="242"/>
        <end position="260"/>
    </location>
</feature>
<evidence type="ECO:0000259" key="9">
    <source>
        <dbReference type="Pfam" id="PF00892"/>
    </source>
</evidence>
<keyword evidence="6 8" id="KW-1133">Transmembrane helix</keyword>
<evidence type="ECO:0000256" key="1">
    <source>
        <dbReference type="ARBA" id="ARBA00004651"/>
    </source>
</evidence>
<feature type="transmembrane region" description="Helical" evidence="8">
    <location>
        <begin position="266"/>
        <end position="286"/>
    </location>
</feature>
<evidence type="ECO:0000256" key="8">
    <source>
        <dbReference type="SAM" id="Phobius"/>
    </source>
</evidence>
<dbReference type="InterPro" id="IPR000620">
    <property type="entry name" value="EamA_dom"/>
</dbReference>
<gene>
    <name evidence="10" type="primary">rarD</name>
    <name evidence="10" type="ORF">MUB52_14205</name>
</gene>
<keyword evidence="3" id="KW-0813">Transport</keyword>
<dbReference type="Pfam" id="PF00892">
    <property type="entry name" value="EamA"/>
    <property type="match status" value="1"/>
</dbReference>